<dbReference type="InterPro" id="IPR044824">
    <property type="entry name" value="MAIN-like"/>
</dbReference>
<dbReference type="PANTHER" id="PTHR46033:SF56">
    <property type="entry name" value="OO_BA0013J05-OO_BA0033A15.20 PROTEIN"/>
    <property type="match status" value="1"/>
</dbReference>
<reference evidence="1" key="1">
    <citation type="journal article" date="2014" name="Nat. Commun.">
        <title>The tobacco genome sequence and its comparison with those of tomato and potato.</title>
        <authorList>
            <person name="Sierro N."/>
            <person name="Battey J.N."/>
            <person name="Ouadi S."/>
            <person name="Bakaher N."/>
            <person name="Bovet L."/>
            <person name="Willig A."/>
            <person name="Goepfert S."/>
            <person name="Peitsch M.C."/>
            <person name="Ivanov N.V."/>
        </authorList>
    </citation>
    <scope>NUCLEOTIDE SEQUENCE [LARGE SCALE GENOMIC DNA]</scope>
</reference>
<dbReference type="OMA" id="REALMCP"/>
<dbReference type="PANTHER" id="PTHR46033">
    <property type="entry name" value="PROTEIN MAIN-LIKE 2"/>
    <property type="match status" value="1"/>
</dbReference>
<protein>
    <submittedName>
        <fullName evidence="2">Uncharacterized protein LOC107802582</fullName>
    </submittedName>
</protein>
<organism evidence="1 2">
    <name type="scientific">Nicotiana tabacum</name>
    <name type="common">Common tobacco</name>
    <dbReference type="NCBI Taxonomy" id="4097"/>
    <lineage>
        <taxon>Eukaryota</taxon>
        <taxon>Viridiplantae</taxon>
        <taxon>Streptophyta</taxon>
        <taxon>Embryophyta</taxon>
        <taxon>Tracheophyta</taxon>
        <taxon>Spermatophyta</taxon>
        <taxon>Magnoliopsida</taxon>
        <taxon>eudicotyledons</taxon>
        <taxon>Gunneridae</taxon>
        <taxon>Pentapetalae</taxon>
        <taxon>asterids</taxon>
        <taxon>lamiids</taxon>
        <taxon>Solanales</taxon>
        <taxon>Solanaceae</taxon>
        <taxon>Nicotianoideae</taxon>
        <taxon>Nicotianeae</taxon>
        <taxon>Nicotiana</taxon>
    </lineage>
</organism>
<keyword evidence="1" id="KW-1185">Reference proteome</keyword>
<dbReference type="Pfam" id="PF10536">
    <property type="entry name" value="PMD"/>
    <property type="match status" value="1"/>
</dbReference>
<dbReference type="OrthoDB" id="1258364at2759"/>
<dbReference type="PaxDb" id="4097-A0A1S4AYL9"/>
<dbReference type="RefSeq" id="XP_016481598.1">
    <property type="nucleotide sequence ID" value="XM_016626112.1"/>
</dbReference>
<accession>A0A1S4AYL9</accession>
<gene>
    <name evidence="2" type="primary">LOC107802582</name>
</gene>
<dbReference type="InterPro" id="IPR019557">
    <property type="entry name" value="AminoTfrase-like_pln_mobile"/>
</dbReference>
<dbReference type="GO" id="GO:0010073">
    <property type="term" value="P:meristem maintenance"/>
    <property type="evidence" value="ECO:0007669"/>
    <property type="project" value="InterPro"/>
</dbReference>
<evidence type="ECO:0000313" key="2">
    <source>
        <dbReference type="RefSeq" id="XP_016481598.2"/>
    </source>
</evidence>
<dbReference type="KEGG" id="nta:107802582"/>
<reference evidence="2" key="2">
    <citation type="submission" date="2025-08" db="UniProtKB">
        <authorList>
            <consortium name="RefSeq"/>
        </authorList>
    </citation>
    <scope>IDENTIFICATION</scope>
    <source>
        <tissue evidence="2">Leaf</tissue>
    </source>
</reference>
<dbReference type="Proteomes" id="UP000790787">
    <property type="component" value="Chromosome 10"/>
</dbReference>
<dbReference type="GeneID" id="107802582"/>
<dbReference type="RefSeq" id="XP_016481598.2">
    <property type="nucleotide sequence ID" value="XM_016626112.2"/>
</dbReference>
<proteinExistence type="predicted"/>
<evidence type="ECO:0000313" key="1">
    <source>
        <dbReference type="Proteomes" id="UP000790787"/>
    </source>
</evidence>
<name>A0A1S4AYL9_TOBAC</name>
<dbReference type="AlphaFoldDB" id="A0A1S4AYL9"/>
<sequence>MAKEKSASLGNNVSQAKKSLAKKMQELNKERIVDKIFVPIPGSSSNFILGPCFKTTFPPDLYPLYPLAEGEKLLLHSVEPDWFNGKYLKSRPSASRDWIDWVDRVEKAKREVWKSADIYDAIQLTKNVIPVDKNLVYASLCYWSISTNSFHFRFGMMGPTVLDIVALTGLRPHGEEVSVILGMAGSTCDFTKYGKIYDNALLYHNYLDASEGEMAVTEEEHISFLFAWLYDHLFWDSSVNMIKQCTKLAFALATGRKLSLAPFLLSNLYHGCADIINGKFQYERGPLWILQFWLQSYFPEFRPATLDYGNAPICGFPLTEGALRYKSFKEYFNFFRKCSSRTASQFTPFFSRKFGPEWFKRSLDPYFQKLNRTELKEIWASYLIARDLPYSILLDESSKCKCGVEHYSPNQFARQFGMTQAVPVHQSASDLSIRREADNVEETESRFSQLKRKFSFVPFNINPSSTMFFDSWWSTYINNRDKTVIGVLRKISVHLTPCVAPLSPSDRQEVAAPKSIGVNGNSQSAVKLGQNMKRKYKGDSIPLQSLAQQDEPLQQKNSHDTGVKIPTGTLCKKMKTSLRNMPLPGTTPTIPSISVVPTPANEDRIKTSIQVSADDTPISTSCSTSDDEDGEEGTVSPLLAKTRSKTPDITEPPDCPVKFHNLEDFFARVSGQIKRAQSRSFSADQSSSKDDKISATQKSTLSAEMLATVKDDIERLLTMSSEDLLLPKNCSTLNAALSTYAATPNLSAERVLALWKLKENLPRLFLTLRRAKKDQEEYYKEAAKKVILVDELTKGQECYTNLKDCNDKLERTISKTKASLKDTMTKRKAIQMQLLSLAKKCFEKSTALDEMEADFPLREEMKKLADSDVARVEESLREFKSKIIE</sequence>
<dbReference type="STRING" id="4097.A0A1S4AYL9"/>